<dbReference type="GeneID" id="83014156"/>
<gene>
    <name evidence="1" type="ORF">DWY25_01875</name>
</gene>
<dbReference type="GO" id="GO:0006281">
    <property type="term" value="P:DNA repair"/>
    <property type="evidence" value="ECO:0007669"/>
    <property type="project" value="TreeGrafter"/>
</dbReference>
<name>A0A412G739_9FIRM</name>
<dbReference type="Proteomes" id="UP000284178">
    <property type="component" value="Unassembled WGS sequence"/>
</dbReference>
<dbReference type="SFLD" id="SFLDG01129">
    <property type="entry name" value="C1.5:_HAD__Beta-PGM__Phosphata"/>
    <property type="match status" value="1"/>
</dbReference>
<dbReference type="Pfam" id="PF13419">
    <property type="entry name" value="HAD_2"/>
    <property type="match status" value="1"/>
</dbReference>
<proteinExistence type="predicted"/>
<evidence type="ECO:0000313" key="1">
    <source>
        <dbReference type="EMBL" id="RGR77066.1"/>
    </source>
</evidence>
<sequence>MKTYTHLVFDIDGTLLNTELAVLHSLQWALKRQGIELPLDQLRFALGIPGTDALKRFPLAHPDQVLREWDAKYTEFLDEITIFEGIPELLKTLRDHGVALGIITSKTQIELAQDFGALGLAEYFSVIVTADDTVQHKPDAEPMRHYLMRSGAGAAETIYIGDADYDMQCALRAGCDCALAQWGRTDKPNTTPTWILKQVEDVWQLVGMTPDPSRR</sequence>
<dbReference type="SFLD" id="SFLDG01135">
    <property type="entry name" value="C1.5.6:_HAD__Beta-PGM__Phospha"/>
    <property type="match status" value="1"/>
</dbReference>
<accession>A0A412G739</accession>
<comment type="caution">
    <text evidence="1">The sequence shown here is derived from an EMBL/GenBank/DDBJ whole genome shotgun (WGS) entry which is preliminary data.</text>
</comment>
<dbReference type="GO" id="GO:0005829">
    <property type="term" value="C:cytosol"/>
    <property type="evidence" value="ECO:0007669"/>
    <property type="project" value="TreeGrafter"/>
</dbReference>
<organism evidence="1 2">
    <name type="scientific">Holdemania filiformis</name>
    <dbReference type="NCBI Taxonomy" id="61171"/>
    <lineage>
        <taxon>Bacteria</taxon>
        <taxon>Bacillati</taxon>
        <taxon>Bacillota</taxon>
        <taxon>Erysipelotrichia</taxon>
        <taxon>Erysipelotrichales</taxon>
        <taxon>Erysipelotrichaceae</taxon>
        <taxon>Holdemania</taxon>
    </lineage>
</organism>
<dbReference type="Gene3D" id="3.40.50.1000">
    <property type="entry name" value="HAD superfamily/HAD-like"/>
    <property type="match status" value="1"/>
</dbReference>
<keyword evidence="1" id="KW-0378">Hydrolase</keyword>
<dbReference type="Gene3D" id="1.10.150.240">
    <property type="entry name" value="Putative phosphatase, domain 2"/>
    <property type="match status" value="1"/>
</dbReference>
<dbReference type="AlphaFoldDB" id="A0A412G739"/>
<dbReference type="GO" id="GO:0008967">
    <property type="term" value="F:phosphoglycolate phosphatase activity"/>
    <property type="evidence" value="ECO:0007669"/>
    <property type="project" value="TreeGrafter"/>
</dbReference>
<dbReference type="InterPro" id="IPR050155">
    <property type="entry name" value="HAD-like_hydrolase_sf"/>
</dbReference>
<dbReference type="InterPro" id="IPR036412">
    <property type="entry name" value="HAD-like_sf"/>
</dbReference>
<evidence type="ECO:0000313" key="2">
    <source>
        <dbReference type="Proteomes" id="UP000284178"/>
    </source>
</evidence>
<dbReference type="NCBIfam" id="TIGR01549">
    <property type="entry name" value="HAD-SF-IA-v1"/>
    <property type="match status" value="1"/>
</dbReference>
<dbReference type="RefSeq" id="WP_117892945.1">
    <property type="nucleotide sequence ID" value="NZ_CABJCV010000001.1"/>
</dbReference>
<dbReference type="EMBL" id="QRUP01000001">
    <property type="protein sequence ID" value="RGR77066.1"/>
    <property type="molecule type" value="Genomic_DNA"/>
</dbReference>
<dbReference type="SFLD" id="SFLDS00003">
    <property type="entry name" value="Haloacid_Dehalogenase"/>
    <property type="match status" value="1"/>
</dbReference>
<dbReference type="InterPro" id="IPR006439">
    <property type="entry name" value="HAD-SF_hydro_IA"/>
</dbReference>
<dbReference type="SUPFAM" id="SSF56784">
    <property type="entry name" value="HAD-like"/>
    <property type="match status" value="1"/>
</dbReference>
<dbReference type="PANTHER" id="PTHR43434">
    <property type="entry name" value="PHOSPHOGLYCOLATE PHOSPHATASE"/>
    <property type="match status" value="1"/>
</dbReference>
<dbReference type="PANTHER" id="PTHR43434:SF26">
    <property type="entry name" value="PYROPHOSPHATASE PPAX"/>
    <property type="match status" value="1"/>
</dbReference>
<dbReference type="InterPro" id="IPR041492">
    <property type="entry name" value="HAD_2"/>
</dbReference>
<dbReference type="InterPro" id="IPR023198">
    <property type="entry name" value="PGP-like_dom2"/>
</dbReference>
<dbReference type="InterPro" id="IPR023214">
    <property type="entry name" value="HAD_sf"/>
</dbReference>
<reference evidence="1 2" key="1">
    <citation type="submission" date="2018-08" db="EMBL/GenBank/DDBJ databases">
        <title>A genome reference for cultivated species of the human gut microbiota.</title>
        <authorList>
            <person name="Zou Y."/>
            <person name="Xue W."/>
            <person name="Luo G."/>
        </authorList>
    </citation>
    <scope>NUCLEOTIDE SEQUENCE [LARGE SCALE GENOMIC DNA]</scope>
    <source>
        <strain evidence="1 2">AF24-29</strain>
    </source>
</reference>
<protein>
    <submittedName>
        <fullName evidence="1">HAD family hydrolase</fullName>
    </submittedName>
</protein>
<keyword evidence="2" id="KW-1185">Reference proteome</keyword>